<feature type="domain" description="NADP-dependent oxidoreductase" evidence="2">
    <location>
        <begin position="19"/>
        <end position="318"/>
    </location>
</feature>
<evidence type="ECO:0000256" key="1">
    <source>
        <dbReference type="ARBA" id="ARBA00023002"/>
    </source>
</evidence>
<dbReference type="Pfam" id="PF00248">
    <property type="entry name" value="Aldo_ket_red"/>
    <property type="match status" value="1"/>
</dbReference>
<dbReference type="SUPFAM" id="SSF51430">
    <property type="entry name" value="NAD(P)-linked oxidoreductase"/>
    <property type="match status" value="1"/>
</dbReference>
<proteinExistence type="predicted"/>
<accession>A0A9E8MKX5</accession>
<dbReference type="FunFam" id="3.20.20.100:FF:000004">
    <property type="entry name" value="Oxidoreductase, aldo/keto reductase"/>
    <property type="match status" value="1"/>
</dbReference>
<organism evidence="3 4">
    <name type="scientific">Microcella daejeonensis</name>
    <dbReference type="NCBI Taxonomy" id="2994971"/>
    <lineage>
        <taxon>Bacteria</taxon>
        <taxon>Bacillati</taxon>
        <taxon>Actinomycetota</taxon>
        <taxon>Actinomycetes</taxon>
        <taxon>Micrococcales</taxon>
        <taxon>Microbacteriaceae</taxon>
        <taxon>Microcella</taxon>
    </lineage>
</organism>
<dbReference type="InterPro" id="IPR036812">
    <property type="entry name" value="NAD(P)_OxRdtase_dom_sf"/>
</dbReference>
<dbReference type="InterPro" id="IPR050523">
    <property type="entry name" value="AKR_Detox_Biosynth"/>
</dbReference>
<dbReference type="RefSeq" id="WP_267780704.1">
    <property type="nucleotide sequence ID" value="NZ_CP113089.1"/>
</dbReference>
<dbReference type="EMBL" id="CP113089">
    <property type="protein sequence ID" value="WAB80957.1"/>
    <property type="molecule type" value="Genomic_DNA"/>
</dbReference>
<dbReference type="PANTHER" id="PTHR43364:SF4">
    <property type="entry name" value="NAD(P)-LINKED OXIDOREDUCTASE SUPERFAMILY PROTEIN"/>
    <property type="match status" value="1"/>
</dbReference>
<evidence type="ECO:0000313" key="4">
    <source>
        <dbReference type="Proteomes" id="UP001164706"/>
    </source>
</evidence>
<protein>
    <submittedName>
        <fullName evidence="3">Aldo/keto reductase</fullName>
    </submittedName>
</protein>
<dbReference type="KEGG" id="mdb:OVN18_10370"/>
<evidence type="ECO:0000313" key="3">
    <source>
        <dbReference type="EMBL" id="WAB80957.1"/>
    </source>
</evidence>
<dbReference type="Gene3D" id="3.20.20.100">
    <property type="entry name" value="NADP-dependent oxidoreductase domain"/>
    <property type="match status" value="1"/>
</dbReference>
<dbReference type="AlphaFoldDB" id="A0A9E8MKX5"/>
<dbReference type="GO" id="GO:0016491">
    <property type="term" value="F:oxidoreductase activity"/>
    <property type="evidence" value="ECO:0007669"/>
    <property type="project" value="UniProtKB-KW"/>
</dbReference>
<gene>
    <name evidence="3" type="ORF">OVN18_10370</name>
</gene>
<name>A0A9E8MKX5_9MICO</name>
<sequence length="329" mass="35647">MSEMTYRTLGRSGLRVSTVGLGCNNFGRPGTATETQEGTDRVLHAAIDAGITLLDGADIYGYAYGRSETLMGHALKGRRDEVVLATKFGHADYDSPVPHWGAKGSRRYIRLAVEGSLRRLQTDWIDLYQFHTPDPLTPIEETLAALHELVDEGKIRYYGHSNFAAWQLVQADLIAERDGHPRFVSTQNEYSLLVRGADAELLPAATASGVGLLPYFPLHNGLFTGKFTRDGGPADTRIMRQRPHLVENAPWDAMDAYAAFCADRGIGMLEATIGWLLSRPSLTSVIAGATTPEQVVQNAGAADSWTPSPDDLAAIDALFPPGSGGLTSY</sequence>
<reference evidence="3" key="1">
    <citation type="submission" date="2022-11" db="EMBL/GenBank/DDBJ databases">
        <title>Description of Microcella daejonensis nov. sp, isolated from riverside soil.</title>
        <authorList>
            <person name="Molina K.M."/>
            <person name="Kim S.B."/>
        </authorList>
    </citation>
    <scope>NUCLEOTIDE SEQUENCE</scope>
    <source>
        <strain evidence="3">MMS21-STM12</strain>
    </source>
</reference>
<keyword evidence="1" id="KW-0560">Oxidoreductase</keyword>
<keyword evidence="4" id="KW-1185">Reference proteome</keyword>
<evidence type="ECO:0000259" key="2">
    <source>
        <dbReference type="Pfam" id="PF00248"/>
    </source>
</evidence>
<dbReference type="Proteomes" id="UP001164706">
    <property type="component" value="Chromosome"/>
</dbReference>
<dbReference type="InterPro" id="IPR023210">
    <property type="entry name" value="NADP_OxRdtase_dom"/>
</dbReference>
<dbReference type="GO" id="GO:0005829">
    <property type="term" value="C:cytosol"/>
    <property type="evidence" value="ECO:0007669"/>
    <property type="project" value="TreeGrafter"/>
</dbReference>
<dbReference type="PANTHER" id="PTHR43364">
    <property type="entry name" value="NADH-SPECIFIC METHYLGLYOXAL REDUCTASE-RELATED"/>
    <property type="match status" value="1"/>
</dbReference>